<evidence type="ECO:0000256" key="1">
    <source>
        <dbReference type="SAM" id="MobiDB-lite"/>
    </source>
</evidence>
<gene>
    <name evidence="2" type="ORF">PSTG_19248</name>
</gene>
<comment type="caution">
    <text evidence="2">The sequence shown here is derived from an EMBL/GenBank/DDBJ whole genome shotgun (WGS) entry which is preliminary data.</text>
</comment>
<dbReference type="OrthoDB" id="120976at2759"/>
<reference evidence="3" key="1">
    <citation type="submission" date="2014-03" db="EMBL/GenBank/DDBJ databases">
        <title>The Genome Sequence of Puccinia striiformis f. sp. tritici PST-78.</title>
        <authorList>
            <consortium name="The Broad Institute Genome Sequencing Platform"/>
            <person name="Cuomo C."/>
            <person name="Hulbert S."/>
            <person name="Chen X."/>
            <person name="Walker B."/>
            <person name="Young S.K."/>
            <person name="Zeng Q."/>
            <person name="Gargeya S."/>
            <person name="Fitzgerald M."/>
            <person name="Haas B."/>
            <person name="Abouelleil A."/>
            <person name="Alvarado L."/>
            <person name="Arachchi H.M."/>
            <person name="Berlin A.M."/>
            <person name="Chapman S.B."/>
            <person name="Goldberg J."/>
            <person name="Griggs A."/>
            <person name="Gujja S."/>
            <person name="Hansen M."/>
            <person name="Howarth C."/>
            <person name="Imamovic A."/>
            <person name="Larimer J."/>
            <person name="McCowan C."/>
            <person name="Montmayeur A."/>
            <person name="Murphy C."/>
            <person name="Neiman D."/>
            <person name="Pearson M."/>
            <person name="Priest M."/>
            <person name="Roberts A."/>
            <person name="Saif S."/>
            <person name="Shea T."/>
            <person name="Sisk P."/>
            <person name="Sykes S."/>
            <person name="Wortman J."/>
            <person name="Nusbaum C."/>
            <person name="Birren B."/>
        </authorList>
    </citation>
    <scope>NUCLEOTIDE SEQUENCE [LARGE SCALE GENOMIC DNA]</scope>
    <source>
        <strain evidence="3">race PST-78</strain>
    </source>
</reference>
<feature type="compositionally biased region" description="Polar residues" evidence="1">
    <location>
        <begin position="46"/>
        <end position="61"/>
    </location>
</feature>
<dbReference type="STRING" id="1165861.A0A0L0UJU5"/>
<accession>A0A0L0UJU5</accession>
<keyword evidence="3" id="KW-1185">Reference proteome</keyword>
<organism evidence="2 3">
    <name type="scientific">Puccinia striiformis f. sp. tritici PST-78</name>
    <dbReference type="NCBI Taxonomy" id="1165861"/>
    <lineage>
        <taxon>Eukaryota</taxon>
        <taxon>Fungi</taxon>
        <taxon>Dikarya</taxon>
        <taxon>Basidiomycota</taxon>
        <taxon>Pucciniomycotina</taxon>
        <taxon>Pucciniomycetes</taxon>
        <taxon>Pucciniales</taxon>
        <taxon>Pucciniaceae</taxon>
        <taxon>Puccinia</taxon>
    </lineage>
</organism>
<evidence type="ECO:0000313" key="3">
    <source>
        <dbReference type="Proteomes" id="UP000054564"/>
    </source>
</evidence>
<evidence type="ECO:0000313" key="2">
    <source>
        <dbReference type="EMBL" id="KNE87367.1"/>
    </source>
</evidence>
<sequence length="137" mass="15162">MSDLNIIYPISNTQPPSFDQLNRLRINQARKLLLANRNSAHHHPSLPTTSQNDSTGPPTSVNGWTARSLELFYDECCRTREEGWGIMRVREIIKQSTPLPPKTLDLTGIPLNRVGAAEVLGDLLSVDFGLKSLVLSG</sequence>
<name>A0A0L0UJU5_9BASI</name>
<dbReference type="EMBL" id="AJIL01005664">
    <property type="protein sequence ID" value="KNE87367.1"/>
    <property type="molecule type" value="Genomic_DNA"/>
</dbReference>
<feature type="region of interest" description="Disordered" evidence="1">
    <location>
        <begin position="39"/>
        <end position="61"/>
    </location>
</feature>
<proteinExistence type="predicted"/>
<dbReference type="AlphaFoldDB" id="A0A0L0UJU5"/>
<dbReference type="Proteomes" id="UP000054564">
    <property type="component" value="Unassembled WGS sequence"/>
</dbReference>
<protein>
    <submittedName>
        <fullName evidence="2">Uncharacterized protein</fullName>
    </submittedName>
</protein>